<evidence type="ECO:0000256" key="6">
    <source>
        <dbReference type="ARBA" id="ARBA00022898"/>
    </source>
</evidence>
<evidence type="ECO:0000259" key="7">
    <source>
        <dbReference type="Pfam" id="PF00464"/>
    </source>
</evidence>
<keyword evidence="4" id="KW-0554">One-carbon metabolism</keyword>
<feature type="domain" description="Serine hydroxymethyltransferase-like" evidence="7">
    <location>
        <begin position="186"/>
        <end position="298"/>
    </location>
</feature>
<name>A0A091X3H1_OPIHO</name>
<dbReference type="GO" id="GO:0008168">
    <property type="term" value="F:methyltransferase activity"/>
    <property type="evidence" value="ECO:0007669"/>
    <property type="project" value="UniProtKB-KW"/>
</dbReference>
<protein>
    <submittedName>
        <fullName evidence="8">Serine hydroxymethyltransferase, cytosolic</fullName>
    </submittedName>
</protein>
<keyword evidence="9" id="KW-1185">Reference proteome</keyword>
<proteinExistence type="inferred from homology"/>
<evidence type="ECO:0000256" key="5">
    <source>
        <dbReference type="ARBA" id="ARBA00022679"/>
    </source>
</evidence>
<gene>
    <name evidence="8" type="ORF">N306_14339</name>
</gene>
<comment type="catalytic activity">
    <reaction evidence="1">
        <text>(6R)-5,10-methylene-5,6,7,8-tetrahydrofolate + glycine + H2O = (6S)-5,6,7,8-tetrahydrofolate + L-serine</text>
        <dbReference type="Rhea" id="RHEA:15481"/>
        <dbReference type="ChEBI" id="CHEBI:15377"/>
        <dbReference type="ChEBI" id="CHEBI:15636"/>
        <dbReference type="ChEBI" id="CHEBI:33384"/>
        <dbReference type="ChEBI" id="CHEBI:57305"/>
        <dbReference type="ChEBI" id="CHEBI:57453"/>
        <dbReference type="EC" id="2.1.2.1"/>
    </reaction>
</comment>
<dbReference type="GO" id="GO:0035999">
    <property type="term" value="P:tetrahydrofolate interconversion"/>
    <property type="evidence" value="ECO:0007669"/>
    <property type="project" value="UniProtKB-UniPathway"/>
</dbReference>
<dbReference type="InterPro" id="IPR039429">
    <property type="entry name" value="SHMT-like_dom"/>
</dbReference>
<evidence type="ECO:0000256" key="2">
    <source>
        <dbReference type="ARBA" id="ARBA00001933"/>
    </source>
</evidence>
<dbReference type="Gene3D" id="3.90.1150.10">
    <property type="entry name" value="Aspartate Aminotransferase, domain 1"/>
    <property type="match status" value="1"/>
</dbReference>
<dbReference type="GO" id="GO:0030170">
    <property type="term" value="F:pyridoxal phosphate binding"/>
    <property type="evidence" value="ECO:0007669"/>
    <property type="project" value="InterPro"/>
</dbReference>
<comment type="similarity">
    <text evidence="3">Belongs to the SHMT family.</text>
</comment>
<sequence>MANSTQGDEGLPSAALWASHNKMVMEPLESNDPEVHGIIKKEKQRQRLGLELIASENFASRAVLEALGSCLHNKYSEGYPGQRPHLWRGSDVLVLAAKLLQDRIRPSWLLSVATHGTISAGPRLLQLLSTLVSPRAPTDAAVPGGDHEHIHTGRSLCAVPIVGLRLGLSQGPRASAPVPSTCRLPAGVSCYSRNLDYARMRQIADANSAYLMADMAHISGLVAAGVVPSPFDHCDVVSTTTHKTLRGCRAGMIFYRKGTRSVDPKTGKETLYNLESLINQAVFPGLQGGPHNHAIAGTHLGWPPAPGWQREPAETRGTDGGRAERVLELCSIACNKNTCPGDVSALRPSGLRFGTPALTSRGFRQDDFCMVARYIHRG</sequence>
<feature type="domain" description="Serine hydroxymethyltransferase-like" evidence="7">
    <location>
        <begin position="28"/>
        <end position="108"/>
    </location>
</feature>
<dbReference type="AlphaFoldDB" id="A0A091X3H1"/>
<dbReference type="UniPathway" id="UPA00193"/>
<dbReference type="GO" id="GO:0032259">
    <property type="term" value="P:methylation"/>
    <property type="evidence" value="ECO:0007669"/>
    <property type="project" value="UniProtKB-KW"/>
</dbReference>
<dbReference type="InterPro" id="IPR015422">
    <property type="entry name" value="PyrdxlP-dep_Trfase_small"/>
</dbReference>
<keyword evidence="8" id="KW-0489">Methyltransferase</keyword>
<dbReference type="InterPro" id="IPR015421">
    <property type="entry name" value="PyrdxlP-dep_Trfase_major"/>
</dbReference>
<evidence type="ECO:0000256" key="4">
    <source>
        <dbReference type="ARBA" id="ARBA00022563"/>
    </source>
</evidence>
<dbReference type="SUPFAM" id="SSF53383">
    <property type="entry name" value="PLP-dependent transferases"/>
    <property type="match status" value="1"/>
</dbReference>
<dbReference type="EMBL" id="KK734455">
    <property type="protein sequence ID" value="KFR08071.1"/>
    <property type="molecule type" value="Genomic_DNA"/>
</dbReference>
<dbReference type="GO" id="GO:0005739">
    <property type="term" value="C:mitochondrion"/>
    <property type="evidence" value="ECO:0007669"/>
    <property type="project" value="TreeGrafter"/>
</dbReference>
<dbReference type="PANTHER" id="PTHR11680">
    <property type="entry name" value="SERINE HYDROXYMETHYLTRANSFERASE"/>
    <property type="match status" value="1"/>
</dbReference>
<dbReference type="PANTHER" id="PTHR11680:SF59">
    <property type="entry name" value="SERINE HYDROXYMETHYLTRANSFERASE, CYTOSOLIC"/>
    <property type="match status" value="1"/>
</dbReference>
<keyword evidence="6" id="KW-0663">Pyridoxal phosphate</keyword>
<dbReference type="InterPro" id="IPR019798">
    <property type="entry name" value="Ser_HO-MeTrfase_PLP_BS"/>
</dbReference>
<dbReference type="PROSITE" id="PS00096">
    <property type="entry name" value="SHMT"/>
    <property type="match status" value="1"/>
</dbReference>
<dbReference type="GO" id="GO:0019264">
    <property type="term" value="P:glycine biosynthetic process from serine"/>
    <property type="evidence" value="ECO:0007669"/>
    <property type="project" value="TreeGrafter"/>
</dbReference>
<feature type="non-terminal residue" evidence="8">
    <location>
        <position position="378"/>
    </location>
</feature>
<evidence type="ECO:0000313" key="8">
    <source>
        <dbReference type="EMBL" id="KFR08071.1"/>
    </source>
</evidence>
<keyword evidence="5 8" id="KW-0808">Transferase</keyword>
<dbReference type="InterPro" id="IPR049943">
    <property type="entry name" value="Ser_HO-MeTrfase-like"/>
</dbReference>
<dbReference type="Proteomes" id="UP000053605">
    <property type="component" value="Unassembled WGS sequence"/>
</dbReference>
<dbReference type="Pfam" id="PF00464">
    <property type="entry name" value="SHMT"/>
    <property type="match status" value="3"/>
</dbReference>
<comment type="cofactor">
    <cofactor evidence="2">
        <name>pyridoxal 5'-phosphate</name>
        <dbReference type="ChEBI" id="CHEBI:597326"/>
    </cofactor>
</comment>
<dbReference type="InterPro" id="IPR015424">
    <property type="entry name" value="PyrdxlP-dep_Trfase"/>
</dbReference>
<organism evidence="8 9">
    <name type="scientific">Opisthocomus hoazin</name>
    <name type="common">Hoatzin</name>
    <name type="synonym">Phasianus hoazin</name>
    <dbReference type="NCBI Taxonomy" id="30419"/>
    <lineage>
        <taxon>Eukaryota</taxon>
        <taxon>Metazoa</taxon>
        <taxon>Chordata</taxon>
        <taxon>Craniata</taxon>
        <taxon>Vertebrata</taxon>
        <taxon>Euteleostomi</taxon>
        <taxon>Archelosauria</taxon>
        <taxon>Archosauria</taxon>
        <taxon>Dinosauria</taxon>
        <taxon>Saurischia</taxon>
        <taxon>Theropoda</taxon>
        <taxon>Coelurosauria</taxon>
        <taxon>Aves</taxon>
        <taxon>Neognathae</taxon>
        <taxon>Neoaves</taxon>
        <taxon>Opisthocomiformes</taxon>
        <taxon>Opisthocomidae</taxon>
        <taxon>Opisthocomus</taxon>
    </lineage>
</organism>
<reference evidence="8 9" key="1">
    <citation type="submission" date="2014-04" db="EMBL/GenBank/DDBJ databases">
        <title>Genome evolution of avian class.</title>
        <authorList>
            <person name="Zhang G."/>
            <person name="Li C."/>
        </authorList>
    </citation>
    <scope>NUCLEOTIDE SEQUENCE [LARGE SCALE GENOMIC DNA]</scope>
    <source>
        <strain evidence="8">BGI_N306</strain>
    </source>
</reference>
<dbReference type="GO" id="GO:0004372">
    <property type="term" value="F:glycine hydroxymethyltransferase activity"/>
    <property type="evidence" value="ECO:0007669"/>
    <property type="project" value="UniProtKB-EC"/>
</dbReference>
<evidence type="ECO:0000256" key="1">
    <source>
        <dbReference type="ARBA" id="ARBA00001528"/>
    </source>
</evidence>
<accession>A0A091X3H1</accession>
<dbReference type="Gene3D" id="3.40.640.10">
    <property type="entry name" value="Type I PLP-dependent aspartate aminotransferase-like (Major domain)"/>
    <property type="match status" value="2"/>
</dbReference>
<evidence type="ECO:0000313" key="9">
    <source>
        <dbReference type="Proteomes" id="UP000053605"/>
    </source>
</evidence>
<feature type="domain" description="Serine hydroxymethyltransferase-like" evidence="7">
    <location>
        <begin position="315"/>
        <end position="375"/>
    </location>
</feature>
<evidence type="ECO:0000256" key="3">
    <source>
        <dbReference type="ARBA" id="ARBA00006376"/>
    </source>
</evidence>
<dbReference type="STRING" id="30419.A0A091X3H1"/>
<dbReference type="GO" id="GO:0005634">
    <property type="term" value="C:nucleus"/>
    <property type="evidence" value="ECO:0007669"/>
    <property type="project" value="TreeGrafter"/>
</dbReference>